<dbReference type="InterPro" id="IPR029016">
    <property type="entry name" value="GAF-like_dom_sf"/>
</dbReference>
<dbReference type="PANTHER" id="PTHR43711:SF26">
    <property type="entry name" value="SENSOR HISTIDINE KINASE RCSC"/>
    <property type="match status" value="1"/>
</dbReference>
<dbReference type="EC" id="2.7.13.3" evidence="2"/>
<dbReference type="RefSeq" id="WP_173131553.1">
    <property type="nucleotide sequence ID" value="NZ_JABRWJ010000010.1"/>
</dbReference>
<evidence type="ECO:0000256" key="1">
    <source>
        <dbReference type="ARBA" id="ARBA00000085"/>
    </source>
</evidence>
<gene>
    <name evidence="9" type="ORF">HLB44_29185</name>
</gene>
<dbReference type="InterPro" id="IPR005467">
    <property type="entry name" value="His_kinase_dom"/>
</dbReference>
<evidence type="ECO:0000313" key="9">
    <source>
        <dbReference type="EMBL" id="NRF71083.1"/>
    </source>
</evidence>
<evidence type="ECO:0000256" key="6">
    <source>
        <dbReference type="ARBA" id="ARBA00023012"/>
    </source>
</evidence>
<dbReference type="InterPro" id="IPR003018">
    <property type="entry name" value="GAF"/>
</dbReference>
<dbReference type="PRINTS" id="PR00344">
    <property type="entry name" value="BCTRLSENSOR"/>
</dbReference>
<keyword evidence="3" id="KW-0597">Phosphoprotein</keyword>
<dbReference type="GO" id="GO:0016301">
    <property type="term" value="F:kinase activity"/>
    <property type="evidence" value="ECO:0007669"/>
    <property type="project" value="UniProtKB-KW"/>
</dbReference>
<dbReference type="Pfam" id="PF00512">
    <property type="entry name" value="HisKA"/>
    <property type="match status" value="1"/>
</dbReference>
<feature type="compositionally biased region" description="Basic and acidic residues" evidence="7">
    <location>
        <begin position="399"/>
        <end position="408"/>
    </location>
</feature>
<sequence>MIPDLHPPGTPVDPVLDGLLRCAAALAGCPIAVVSAVDRPGFEARVGADFDKAAFDAAFGVHALPGDEPFEVPDASVDPRHAGHPLVSAEPRLRFCAGVPIGSGGQRIGALCVIDHRPRQLDAQQRALLRDLARAVEQRIASRDLEQLRRDKLVCERASRAKTAFVAQVSHELRTPLNAVLGFTQLMQADGQLPERARGQLQHIAAACDHLLALVDDILDLARIEYGGRAIEPQPLDVRGVLQSNLALVEPLALERGIRVMPVRGPDAAVALADRRALGQVLLNLLSNAIKYNRERGRLWVELRSVGAEVAIGIGDEGQGLSAEQRARLFRPFERLAAKDGRVPGTGLGLVISKQLVQAMSGRLEVHRRPDGGCQFEVWLPSQPFVGAARAPLAGRRSPPGDRRRQTCADDDEPDPATRSCATASLD</sequence>
<evidence type="ECO:0000256" key="2">
    <source>
        <dbReference type="ARBA" id="ARBA00012438"/>
    </source>
</evidence>
<accession>A0ABX2ER52</accession>
<dbReference type="InterPro" id="IPR004358">
    <property type="entry name" value="Sig_transdc_His_kin-like_C"/>
</dbReference>
<comment type="caution">
    <text evidence="9">The sequence shown here is derived from an EMBL/GenBank/DDBJ whole genome shotgun (WGS) entry which is preliminary data.</text>
</comment>
<name>A0ABX2ER52_9BURK</name>
<dbReference type="PANTHER" id="PTHR43711">
    <property type="entry name" value="TWO-COMPONENT HISTIDINE KINASE"/>
    <property type="match status" value="1"/>
</dbReference>
<evidence type="ECO:0000313" key="10">
    <source>
        <dbReference type="Proteomes" id="UP000737171"/>
    </source>
</evidence>
<evidence type="ECO:0000256" key="5">
    <source>
        <dbReference type="ARBA" id="ARBA00022777"/>
    </source>
</evidence>
<dbReference type="InterPro" id="IPR003594">
    <property type="entry name" value="HATPase_dom"/>
</dbReference>
<dbReference type="EMBL" id="JABRWJ010000010">
    <property type="protein sequence ID" value="NRF71083.1"/>
    <property type="molecule type" value="Genomic_DNA"/>
</dbReference>
<comment type="catalytic activity">
    <reaction evidence="1">
        <text>ATP + protein L-histidine = ADP + protein N-phospho-L-histidine.</text>
        <dbReference type="EC" id="2.7.13.3"/>
    </reaction>
</comment>
<proteinExistence type="predicted"/>
<dbReference type="SMART" id="SM00065">
    <property type="entry name" value="GAF"/>
    <property type="match status" value="1"/>
</dbReference>
<feature type="domain" description="Histidine kinase" evidence="8">
    <location>
        <begin position="168"/>
        <end position="384"/>
    </location>
</feature>
<dbReference type="SMART" id="SM00387">
    <property type="entry name" value="HATPase_c"/>
    <property type="match status" value="1"/>
</dbReference>
<organism evidence="9 10">
    <name type="scientific">Pseudaquabacterium terrae</name>
    <dbReference type="NCBI Taxonomy" id="2732868"/>
    <lineage>
        <taxon>Bacteria</taxon>
        <taxon>Pseudomonadati</taxon>
        <taxon>Pseudomonadota</taxon>
        <taxon>Betaproteobacteria</taxon>
        <taxon>Burkholderiales</taxon>
        <taxon>Sphaerotilaceae</taxon>
        <taxon>Pseudaquabacterium</taxon>
    </lineage>
</organism>
<evidence type="ECO:0000256" key="4">
    <source>
        <dbReference type="ARBA" id="ARBA00022679"/>
    </source>
</evidence>
<dbReference type="CDD" id="cd00082">
    <property type="entry name" value="HisKA"/>
    <property type="match status" value="1"/>
</dbReference>
<evidence type="ECO:0000256" key="7">
    <source>
        <dbReference type="SAM" id="MobiDB-lite"/>
    </source>
</evidence>
<dbReference type="Gene3D" id="3.30.450.40">
    <property type="match status" value="1"/>
</dbReference>
<dbReference type="Pfam" id="PF02518">
    <property type="entry name" value="HATPase_c"/>
    <property type="match status" value="1"/>
</dbReference>
<dbReference type="SUPFAM" id="SSF55874">
    <property type="entry name" value="ATPase domain of HSP90 chaperone/DNA topoisomerase II/histidine kinase"/>
    <property type="match status" value="1"/>
</dbReference>
<keyword evidence="4" id="KW-0808">Transferase</keyword>
<reference evidence="9 10" key="1">
    <citation type="submission" date="2020-05" db="EMBL/GenBank/DDBJ databases">
        <title>Aquincola sp. isolate from soil.</title>
        <authorList>
            <person name="Han J."/>
            <person name="Kim D.-U."/>
        </authorList>
    </citation>
    <scope>NUCLEOTIDE SEQUENCE [LARGE SCALE GENOMIC DNA]</scope>
    <source>
        <strain evidence="9 10">S2</strain>
    </source>
</reference>
<dbReference type="Pfam" id="PF01590">
    <property type="entry name" value="GAF"/>
    <property type="match status" value="1"/>
</dbReference>
<keyword evidence="6" id="KW-0902">Two-component regulatory system</keyword>
<keyword evidence="10" id="KW-1185">Reference proteome</keyword>
<dbReference type="InterPro" id="IPR036890">
    <property type="entry name" value="HATPase_C_sf"/>
</dbReference>
<dbReference type="Gene3D" id="3.30.565.10">
    <property type="entry name" value="Histidine kinase-like ATPase, C-terminal domain"/>
    <property type="match status" value="1"/>
</dbReference>
<dbReference type="InterPro" id="IPR003661">
    <property type="entry name" value="HisK_dim/P_dom"/>
</dbReference>
<dbReference type="SUPFAM" id="SSF55781">
    <property type="entry name" value="GAF domain-like"/>
    <property type="match status" value="1"/>
</dbReference>
<keyword evidence="5 9" id="KW-0418">Kinase</keyword>
<dbReference type="Gene3D" id="1.10.287.130">
    <property type="match status" value="1"/>
</dbReference>
<dbReference type="SUPFAM" id="SSF47384">
    <property type="entry name" value="Homodimeric domain of signal transducing histidine kinase"/>
    <property type="match status" value="1"/>
</dbReference>
<protein>
    <recommendedName>
        <fullName evidence="2">histidine kinase</fullName>
        <ecNumber evidence="2">2.7.13.3</ecNumber>
    </recommendedName>
</protein>
<feature type="region of interest" description="Disordered" evidence="7">
    <location>
        <begin position="390"/>
        <end position="427"/>
    </location>
</feature>
<dbReference type="PROSITE" id="PS50109">
    <property type="entry name" value="HIS_KIN"/>
    <property type="match status" value="1"/>
</dbReference>
<dbReference type="SMART" id="SM00388">
    <property type="entry name" value="HisKA"/>
    <property type="match status" value="1"/>
</dbReference>
<dbReference type="Proteomes" id="UP000737171">
    <property type="component" value="Unassembled WGS sequence"/>
</dbReference>
<dbReference type="InterPro" id="IPR050736">
    <property type="entry name" value="Sensor_HK_Regulatory"/>
</dbReference>
<evidence type="ECO:0000256" key="3">
    <source>
        <dbReference type="ARBA" id="ARBA00022553"/>
    </source>
</evidence>
<dbReference type="InterPro" id="IPR036097">
    <property type="entry name" value="HisK_dim/P_sf"/>
</dbReference>
<evidence type="ECO:0000259" key="8">
    <source>
        <dbReference type="PROSITE" id="PS50109"/>
    </source>
</evidence>